<reference evidence="2 3" key="1">
    <citation type="submission" date="2021-03" db="EMBL/GenBank/DDBJ databases">
        <title>Complete Genome of Pseudoalteromonas viridis Strain BBR56, a new biocontrol bacterial candidate.</title>
        <authorList>
            <person name="Handayani D.P."/>
            <person name="Isnansetyo A."/>
            <person name="Istiqomah I."/>
            <person name="Jumina J."/>
        </authorList>
    </citation>
    <scope>NUCLEOTIDE SEQUENCE [LARGE SCALE GENOMIC DNA]</scope>
    <source>
        <strain evidence="2 3">BBR56</strain>
    </source>
</reference>
<proteinExistence type="predicted"/>
<accession>A0ABX7UZV7</accession>
<organism evidence="2 3">
    <name type="scientific">Pseudoalteromonas viridis</name>
    <dbReference type="NCBI Taxonomy" id="339617"/>
    <lineage>
        <taxon>Bacteria</taxon>
        <taxon>Pseudomonadati</taxon>
        <taxon>Pseudomonadota</taxon>
        <taxon>Gammaproteobacteria</taxon>
        <taxon>Alteromonadales</taxon>
        <taxon>Pseudoalteromonadaceae</taxon>
        <taxon>Pseudoalteromonas</taxon>
    </lineage>
</organism>
<keyword evidence="1" id="KW-0732">Signal</keyword>
<dbReference type="RefSeq" id="WP_209051331.1">
    <property type="nucleotide sequence ID" value="NZ_CP072425.1"/>
</dbReference>
<dbReference type="Proteomes" id="UP000665025">
    <property type="component" value="Chromosome 1"/>
</dbReference>
<protein>
    <submittedName>
        <fullName evidence="2">Uncharacterized protein</fullName>
    </submittedName>
</protein>
<sequence length="101" mass="10964">MKKALIALATFLSFSTLAAETKPAVPKNLHIYGITSGSAYVQMPAEECGSLYKLEGSHPKYDAIFSLLLAAKLSDKKVIVIYDKCVNHPNKQGRIIGAKLL</sequence>
<evidence type="ECO:0000313" key="2">
    <source>
        <dbReference type="EMBL" id="QTL34168.1"/>
    </source>
</evidence>
<keyword evidence="3" id="KW-1185">Reference proteome</keyword>
<feature type="signal peptide" evidence="1">
    <location>
        <begin position="1"/>
        <end position="18"/>
    </location>
</feature>
<gene>
    <name evidence="2" type="ORF">J5X90_11345</name>
</gene>
<dbReference type="EMBL" id="CP072425">
    <property type="protein sequence ID" value="QTL34168.1"/>
    <property type="molecule type" value="Genomic_DNA"/>
</dbReference>
<evidence type="ECO:0000256" key="1">
    <source>
        <dbReference type="SAM" id="SignalP"/>
    </source>
</evidence>
<feature type="chain" id="PRO_5046916856" evidence="1">
    <location>
        <begin position="19"/>
        <end position="101"/>
    </location>
</feature>
<evidence type="ECO:0000313" key="3">
    <source>
        <dbReference type="Proteomes" id="UP000665025"/>
    </source>
</evidence>
<name>A0ABX7UZV7_9GAMM</name>